<keyword evidence="3" id="KW-1185">Reference proteome</keyword>
<name>A0A371D4N5_9APHY</name>
<dbReference type="EMBL" id="KZ857418">
    <property type="protein sequence ID" value="RDX47452.1"/>
    <property type="molecule type" value="Genomic_DNA"/>
</dbReference>
<evidence type="ECO:0000313" key="2">
    <source>
        <dbReference type="EMBL" id="RDX47452.1"/>
    </source>
</evidence>
<dbReference type="PANTHER" id="PTHR33606">
    <property type="entry name" value="PROTEIN YCII"/>
    <property type="match status" value="1"/>
</dbReference>
<dbReference type="SUPFAM" id="SSF54909">
    <property type="entry name" value="Dimeric alpha+beta barrel"/>
    <property type="match status" value="1"/>
</dbReference>
<accession>A0A371D4N5</accession>
<dbReference type="OrthoDB" id="5519740at2759"/>
<sequence length="112" mass="12216">MSSLRDSYFLIVAPDVPNSQREKYKPQHIEYNTPSIQGGYIVSGGALLPDGTVAADANALEKLSGSFLIVKADSSEKVWEKLKGDIYYSSGEVWDHGKLQVTSIFLAIPPKA</sequence>
<reference evidence="2 3" key="1">
    <citation type="journal article" date="2018" name="Biotechnol. Biofuels">
        <title>Integrative visual omics of the white-rot fungus Polyporus brumalis exposes the biotechnological potential of its oxidative enzymes for delignifying raw plant biomass.</title>
        <authorList>
            <person name="Miyauchi S."/>
            <person name="Rancon A."/>
            <person name="Drula E."/>
            <person name="Hage H."/>
            <person name="Chaduli D."/>
            <person name="Favel A."/>
            <person name="Grisel S."/>
            <person name="Henrissat B."/>
            <person name="Herpoel-Gimbert I."/>
            <person name="Ruiz-Duenas F.J."/>
            <person name="Chevret D."/>
            <person name="Hainaut M."/>
            <person name="Lin J."/>
            <person name="Wang M."/>
            <person name="Pangilinan J."/>
            <person name="Lipzen A."/>
            <person name="Lesage-Meessen L."/>
            <person name="Navarro D."/>
            <person name="Riley R."/>
            <person name="Grigoriev I.V."/>
            <person name="Zhou S."/>
            <person name="Raouche S."/>
            <person name="Rosso M.N."/>
        </authorList>
    </citation>
    <scope>NUCLEOTIDE SEQUENCE [LARGE SCALE GENOMIC DNA]</scope>
    <source>
        <strain evidence="2 3">BRFM 1820</strain>
    </source>
</reference>
<dbReference type="PANTHER" id="PTHR33606:SF3">
    <property type="entry name" value="PROTEIN YCII"/>
    <property type="match status" value="1"/>
</dbReference>
<gene>
    <name evidence="2" type="ORF">OH76DRAFT_1441609</name>
</gene>
<dbReference type="InterPro" id="IPR011008">
    <property type="entry name" value="Dimeric_a/b-barrel"/>
</dbReference>
<evidence type="ECO:0000259" key="1">
    <source>
        <dbReference type="Pfam" id="PF03795"/>
    </source>
</evidence>
<feature type="domain" description="YCII-related" evidence="1">
    <location>
        <begin position="9"/>
        <end position="93"/>
    </location>
</feature>
<dbReference type="InterPro" id="IPR051807">
    <property type="entry name" value="Sec-metab_biosynth-assoc"/>
</dbReference>
<proteinExistence type="predicted"/>
<dbReference type="Pfam" id="PF03795">
    <property type="entry name" value="YCII"/>
    <property type="match status" value="1"/>
</dbReference>
<evidence type="ECO:0000313" key="3">
    <source>
        <dbReference type="Proteomes" id="UP000256964"/>
    </source>
</evidence>
<dbReference type="AlphaFoldDB" id="A0A371D4N5"/>
<dbReference type="InterPro" id="IPR005545">
    <property type="entry name" value="YCII"/>
</dbReference>
<protein>
    <recommendedName>
        <fullName evidence="1">YCII-related domain-containing protein</fullName>
    </recommendedName>
</protein>
<organism evidence="2 3">
    <name type="scientific">Lentinus brumalis</name>
    <dbReference type="NCBI Taxonomy" id="2498619"/>
    <lineage>
        <taxon>Eukaryota</taxon>
        <taxon>Fungi</taxon>
        <taxon>Dikarya</taxon>
        <taxon>Basidiomycota</taxon>
        <taxon>Agaricomycotina</taxon>
        <taxon>Agaricomycetes</taxon>
        <taxon>Polyporales</taxon>
        <taxon>Polyporaceae</taxon>
        <taxon>Lentinus</taxon>
    </lineage>
</organism>
<dbReference type="Gene3D" id="3.30.70.1060">
    <property type="entry name" value="Dimeric alpha+beta barrel"/>
    <property type="match status" value="1"/>
</dbReference>
<dbReference type="Proteomes" id="UP000256964">
    <property type="component" value="Unassembled WGS sequence"/>
</dbReference>